<keyword evidence="4" id="KW-1185">Reference proteome</keyword>
<dbReference type="Proteomes" id="UP000004870">
    <property type="component" value="Unassembled WGS sequence"/>
</dbReference>
<feature type="domain" description="Transferrin-binding protein B C-lobe/N-lobe beta-barrel" evidence="2">
    <location>
        <begin position="150"/>
        <end position="257"/>
    </location>
</feature>
<protein>
    <recommendedName>
        <fullName evidence="2">Transferrin-binding protein B C-lobe/N-lobe beta-barrel domain-containing protein</fullName>
    </recommendedName>
</protein>
<dbReference type="Gene3D" id="2.40.160.90">
    <property type="match status" value="1"/>
</dbReference>
<organism evidence="3 4">
    <name type="scientific">Cardiobacterium hominis (strain ATCC 15826 / DSM 8339 / NCTC 10426 / 6573)</name>
    <dbReference type="NCBI Taxonomy" id="638300"/>
    <lineage>
        <taxon>Bacteria</taxon>
        <taxon>Pseudomonadati</taxon>
        <taxon>Pseudomonadota</taxon>
        <taxon>Gammaproteobacteria</taxon>
        <taxon>Cardiobacteriales</taxon>
        <taxon>Cardiobacteriaceae</taxon>
        <taxon>Cardiobacterium</taxon>
    </lineage>
</organism>
<dbReference type="Pfam" id="PF01298">
    <property type="entry name" value="TbpB_B_D"/>
    <property type="match status" value="1"/>
</dbReference>
<accession>C8NBB9</accession>
<evidence type="ECO:0000313" key="3">
    <source>
        <dbReference type="EMBL" id="EEV88087.1"/>
    </source>
</evidence>
<comment type="caution">
    <text evidence="3">The sequence shown here is derived from an EMBL/GenBank/DDBJ whole genome shotgun (WGS) entry which is preliminary data.</text>
</comment>
<dbReference type="HOGENOM" id="CLU_1018168_0_0_6"/>
<dbReference type="InterPro" id="IPR011250">
    <property type="entry name" value="OMP/PagP_B-barrel"/>
</dbReference>
<dbReference type="AlphaFoldDB" id="C8NBB9"/>
<evidence type="ECO:0000256" key="1">
    <source>
        <dbReference type="SAM" id="MobiDB-lite"/>
    </source>
</evidence>
<sequence length="273" mass="29074">MGGTFQTGTYSSTVDGSFGARKEASNNPPPAAQLALGGNELSKRSPIGSYEKITDIKGEGNKLVLNINGKEIDASALRAAGSIDGSPVLDKNYADTRSYQHFAVSGEKYKSQAFGYVYNKANERGKGDKQAIPFSASALTPETDAIFASKDNLKYKGEAFIGRNTEGFIVKGISDFNINFFNNQISGDLSFENTEKPGYSHEKTRYPEKITFEKGTISGNTFVAEGHAGSGIYPESATAQGQFYGEGAAEMGGTFQIGSFISYTDGSSGAIKQ</sequence>
<reference evidence="3 4" key="1">
    <citation type="submission" date="2009-08" db="EMBL/GenBank/DDBJ databases">
        <authorList>
            <person name="Qin X."/>
            <person name="Bachman B."/>
            <person name="Battles P."/>
            <person name="Bell A."/>
            <person name="Bess C."/>
            <person name="Bickham C."/>
            <person name="Chaboub L."/>
            <person name="Chen D."/>
            <person name="Coyle M."/>
            <person name="Deiros D.R."/>
            <person name="Dinh H."/>
            <person name="Forbes L."/>
            <person name="Fowler G."/>
            <person name="Francisco L."/>
            <person name="Fu Q."/>
            <person name="Gubbala S."/>
            <person name="Hale W."/>
            <person name="Han Y."/>
            <person name="Hemphill L."/>
            <person name="Highlander S.K."/>
            <person name="Hirani K."/>
            <person name="Hogues M."/>
            <person name="Jackson L."/>
            <person name="Jakkamsetti A."/>
            <person name="Javaid M."/>
            <person name="Jiang H."/>
            <person name="Korchina V."/>
            <person name="Kovar C."/>
            <person name="Lara F."/>
            <person name="Lee S."/>
            <person name="Mata R."/>
            <person name="Mathew T."/>
            <person name="Moen C."/>
            <person name="Morales K."/>
            <person name="Munidasa M."/>
            <person name="Nazareth L."/>
            <person name="Ngo R."/>
            <person name="Nguyen L."/>
            <person name="Okwuonu G."/>
            <person name="Ongeri F."/>
            <person name="Patil S."/>
            <person name="Petrosino J."/>
            <person name="Pham C."/>
            <person name="Pham P."/>
            <person name="Pu L.-L."/>
            <person name="Puazo M."/>
            <person name="Raj R."/>
            <person name="Reid J."/>
            <person name="Rouhana J."/>
            <person name="Saada N."/>
            <person name="Shang Y."/>
            <person name="Simmons D."/>
            <person name="Thornton R."/>
            <person name="Warren J."/>
            <person name="Weissenberger G."/>
            <person name="Zhang J."/>
            <person name="Zhang L."/>
            <person name="Zhou C."/>
            <person name="Zhu D."/>
            <person name="Muzny D."/>
            <person name="Worley K."/>
            <person name="Gibbs R."/>
        </authorList>
    </citation>
    <scope>NUCLEOTIDE SEQUENCE [LARGE SCALE GENOMIC DNA]</scope>
    <source>
        <strain evidence="4">ATCC 15826 / DSM 8339 / NCTC 10426 / 6573</strain>
    </source>
</reference>
<dbReference type="EMBL" id="ACKY01000102">
    <property type="protein sequence ID" value="EEV88087.1"/>
    <property type="molecule type" value="Genomic_DNA"/>
</dbReference>
<dbReference type="SUPFAM" id="SSF56925">
    <property type="entry name" value="OMPA-like"/>
    <property type="match status" value="1"/>
</dbReference>
<feature type="compositionally biased region" description="Polar residues" evidence="1">
    <location>
        <begin position="1"/>
        <end position="15"/>
    </location>
</feature>
<name>C8NBB9_CARH6</name>
<proteinExistence type="predicted"/>
<evidence type="ECO:0000259" key="2">
    <source>
        <dbReference type="Pfam" id="PF01298"/>
    </source>
</evidence>
<evidence type="ECO:0000313" key="4">
    <source>
        <dbReference type="Proteomes" id="UP000004870"/>
    </source>
</evidence>
<gene>
    <name evidence="3" type="ORF">HMPREF0198_1797</name>
</gene>
<dbReference type="InterPro" id="IPR001677">
    <property type="entry name" value="TbpB_B_D"/>
</dbReference>
<feature type="region of interest" description="Disordered" evidence="1">
    <location>
        <begin position="1"/>
        <end position="31"/>
    </location>
</feature>